<keyword evidence="3" id="KW-0472">Membrane</keyword>
<gene>
    <name evidence="4" type="ORF">FGO68_gene12885</name>
</gene>
<dbReference type="Gene3D" id="3.40.50.720">
    <property type="entry name" value="NAD(P)-binding Rossmann-like Domain"/>
    <property type="match status" value="1"/>
</dbReference>
<organism evidence="4 5">
    <name type="scientific">Halteria grandinella</name>
    <dbReference type="NCBI Taxonomy" id="5974"/>
    <lineage>
        <taxon>Eukaryota</taxon>
        <taxon>Sar</taxon>
        <taxon>Alveolata</taxon>
        <taxon>Ciliophora</taxon>
        <taxon>Intramacronucleata</taxon>
        <taxon>Spirotrichea</taxon>
        <taxon>Stichotrichia</taxon>
        <taxon>Sporadotrichida</taxon>
        <taxon>Halteriidae</taxon>
        <taxon>Halteria</taxon>
    </lineage>
</organism>
<dbReference type="OrthoDB" id="418498at2759"/>
<feature type="transmembrane region" description="Helical" evidence="3">
    <location>
        <begin position="36"/>
        <end position="56"/>
    </location>
</feature>
<dbReference type="InterPro" id="IPR051019">
    <property type="entry name" value="VLCFA-Steroid_DH"/>
</dbReference>
<dbReference type="SUPFAM" id="SSF51735">
    <property type="entry name" value="NAD(P)-binding Rossmann-fold domains"/>
    <property type="match status" value="1"/>
</dbReference>
<comment type="similarity">
    <text evidence="1">Belongs to the short-chain dehydrogenases/reductases (SDR) family.</text>
</comment>
<evidence type="ECO:0000256" key="2">
    <source>
        <dbReference type="ARBA" id="ARBA00023002"/>
    </source>
</evidence>
<protein>
    <submittedName>
        <fullName evidence="4">Uncharacterized protein</fullName>
    </submittedName>
</protein>
<dbReference type="Proteomes" id="UP000785679">
    <property type="component" value="Unassembled WGS sequence"/>
</dbReference>
<dbReference type="EMBL" id="RRYP01012286">
    <property type="protein sequence ID" value="TNV77219.1"/>
    <property type="molecule type" value="Genomic_DNA"/>
</dbReference>
<keyword evidence="3" id="KW-1133">Transmembrane helix</keyword>
<dbReference type="GO" id="GO:0016491">
    <property type="term" value="F:oxidoreductase activity"/>
    <property type="evidence" value="ECO:0007669"/>
    <property type="project" value="UniProtKB-KW"/>
</dbReference>
<evidence type="ECO:0000256" key="3">
    <source>
        <dbReference type="SAM" id="Phobius"/>
    </source>
</evidence>
<dbReference type="InterPro" id="IPR036291">
    <property type="entry name" value="NAD(P)-bd_dom_sf"/>
</dbReference>
<reference evidence="4" key="1">
    <citation type="submission" date="2019-06" db="EMBL/GenBank/DDBJ databases">
        <authorList>
            <person name="Zheng W."/>
        </authorList>
    </citation>
    <scope>NUCLEOTIDE SEQUENCE</scope>
    <source>
        <strain evidence="4">QDHG01</strain>
    </source>
</reference>
<dbReference type="PANTHER" id="PTHR43899:SF13">
    <property type="entry name" value="RH59310P"/>
    <property type="match status" value="1"/>
</dbReference>
<accession>A0A8J8NLT6</accession>
<evidence type="ECO:0000313" key="5">
    <source>
        <dbReference type="Proteomes" id="UP000785679"/>
    </source>
</evidence>
<dbReference type="AlphaFoldDB" id="A0A8J8NLT6"/>
<keyword evidence="3" id="KW-0812">Transmembrane</keyword>
<comment type="caution">
    <text evidence="4">The sequence shown here is derived from an EMBL/GenBank/DDBJ whole genome shotgun (WGS) entry which is preliminary data.</text>
</comment>
<evidence type="ECO:0000256" key="1">
    <source>
        <dbReference type="ARBA" id="ARBA00006484"/>
    </source>
</evidence>
<dbReference type="InterPro" id="IPR002347">
    <property type="entry name" value="SDR_fam"/>
</dbReference>
<keyword evidence="2" id="KW-0560">Oxidoreductase</keyword>
<dbReference type="Pfam" id="PF00106">
    <property type="entry name" value="adh_short"/>
    <property type="match status" value="1"/>
</dbReference>
<dbReference type="PANTHER" id="PTHR43899">
    <property type="entry name" value="RH59310P"/>
    <property type="match status" value="1"/>
</dbReference>
<evidence type="ECO:0000313" key="4">
    <source>
        <dbReference type="EMBL" id="TNV77219.1"/>
    </source>
</evidence>
<name>A0A8J8NLT6_HALGN</name>
<proteinExistence type="inferred from homology"/>
<keyword evidence="5" id="KW-1185">Reference proteome</keyword>
<sequence>MNSNKVKVNKIQLYQTNLDKIPIYLTRKLTMNSETIPLSAVIILSILSFFGAIKVLNVTYRLIGFFYRHFIRGNQNLYARYAGTQQAATWAVITGGTDGIGLQFAKDLACQGFSICILARNETKIISKLAEIKDVASKAGHVIQTAYEVVDFSKQYHIEDYAAIVQRLSSLDVGFLICNAGAAAVGDFTNLTNEQVERTLVADALQYVYLIKAMLPRLLLRESQRSGLLIVGSGLGSFPCCGWLALSIVKSLQSFLGQGLNYELRHKVDVTSFECGEVVTQTNNNPPNFFRCMPDVATKAALRDMGKDAVTCGTWRQEFRMWSRKTFMTINIQNKVFYDLSRDMFENKK</sequence>